<dbReference type="InterPro" id="IPR000210">
    <property type="entry name" value="BTB/POZ_dom"/>
</dbReference>
<dbReference type="Gene3D" id="3.30.710.10">
    <property type="entry name" value="Potassium Channel Kv1.1, Chain A"/>
    <property type="match status" value="1"/>
</dbReference>
<feature type="domain" description="BTB" evidence="1">
    <location>
        <begin position="6"/>
        <end position="81"/>
    </location>
</feature>
<sequence length="123" mass="13865">SFITSPLIKVLVGPESNRSELFIHQNIITARSKCFASALSGQWNSSETRTVNLYELDPDLTTTQVTHYLETVYTNKLATRGDDANYGYLCNVYIVAEQLLDVQTRNLALQAIYECVREFHADG</sequence>
<reference evidence="2" key="1">
    <citation type="submission" date="2020-01" db="EMBL/GenBank/DDBJ databases">
        <authorList>
            <consortium name="DOE Joint Genome Institute"/>
            <person name="Haridas S."/>
            <person name="Albert R."/>
            <person name="Binder M."/>
            <person name="Bloem J."/>
            <person name="Labutti K."/>
            <person name="Salamov A."/>
            <person name="Andreopoulos B."/>
            <person name="Baker S.E."/>
            <person name="Barry K."/>
            <person name="Bills G."/>
            <person name="Bluhm B.H."/>
            <person name="Cannon C."/>
            <person name="Castanera R."/>
            <person name="Culley D.E."/>
            <person name="Daum C."/>
            <person name="Ezra D."/>
            <person name="Gonzalez J.B."/>
            <person name="Henrissat B."/>
            <person name="Kuo A."/>
            <person name="Liang C."/>
            <person name="Lipzen A."/>
            <person name="Lutzoni F."/>
            <person name="Magnuson J."/>
            <person name="Mondo S."/>
            <person name="Nolan M."/>
            <person name="Ohm R."/>
            <person name="Pangilinan J."/>
            <person name="Park H.-J."/>
            <person name="Ramirez L."/>
            <person name="Alfaro M."/>
            <person name="Sun H."/>
            <person name="Tritt A."/>
            <person name="Yoshinaga Y."/>
            <person name="Zwiers L.-H."/>
            <person name="Turgeon B.G."/>
            <person name="Goodwin S.B."/>
            <person name="Spatafora J.W."/>
            <person name="Crous P.W."/>
            <person name="Grigoriev I.V."/>
        </authorList>
    </citation>
    <scope>NUCLEOTIDE SEQUENCE</scope>
    <source>
        <strain evidence="2">P77</strain>
    </source>
</reference>
<accession>A0A6A5KXS1</accession>
<dbReference type="OrthoDB" id="3684081at2759"/>
<dbReference type="Proteomes" id="UP000800040">
    <property type="component" value="Unassembled WGS sequence"/>
</dbReference>
<proteinExistence type="predicted"/>
<evidence type="ECO:0000259" key="1">
    <source>
        <dbReference type="PROSITE" id="PS50097"/>
    </source>
</evidence>
<dbReference type="AlphaFoldDB" id="A0A6A5KXS1"/>
<protein>
    <recommendedName>
        <fullName evidence="1">BTB domain-containing protein</fullName>
    </recommendedName>
</protein>
<dbReference type="SUPFAM" id="SSF54695">
    <property type="entry name" value="POZ domain"/>
    <property type="match status" value="1"/>
</dbReference>
<feature type="non-terminal residue" evidence="2">
    <location>
        <position position="123"/>
    </location>
</feature>
<dbReference type="InterPro" id="IPR011333">
    <property type="entry name" value="SKP1/BTB/POZ_sf"/>
</dbReference>
<dbReference type="EMBL" id="ML975244">
    <property type="protein sequence ID" value="KAF1839594.1"/>
    <property type="molecule type" value="Genomic_DNA"/>
</dbReference>
<organism evidence="2 3">
    <name type="scientific">Decorospora gaudefroyi</name>
    <dbReference type="NCBI Taxonomy" id="184978"/>
    <lineage>
        <taxon>Eukaryota</taxon>
        <taxon>Fungi</taxon>
        <taxon>Dikarya</taxon>
        <taxon>Ascomycota</taxon>
        <taxon>Pezizomycotina</taxon>
        <taxon>Dothideomycetes</taxon>
        <taxon>Pleosporomycetidae</taxon>
        <taxon>Pleosporales</taxon>
        <taxon>Pleosporineae</taxon>
        <taxon>Pleosporaceae</taxon>
        <taxon>Decorospora</taxon>
    </lineage>
</organism>
<dbReference type="CDD" id="cd18186">
    <property type="entry name" value="BTB_POZ_ZBTB_KLHL-like"/>
    <property type="match status" value="1"/>
</dbReference>
<name>A0A6A5KXS1_9PLEO</name>
<feature type="non-terminal residue" evidence="2">
    <location>
        <position position="1"/>
    </location>
</feature>
<evidence type="ECO:0000313" key="3">
    <source>
        <dbReference type="Proteomes" id="UP000800040"/>
    </source>
</evidence>
<keyword evidence="3" id="KW-1185">Reference proteome</keyword>
<gene>
    <name evidence="2" type="ORF">BDW02DRAFT_456902</name>
</gene>
<dbReference type="PROSITE" id="PS50097">
    <property type="entry name" value="BTB"/>
    <property type="match status" value="1"/>
</dbReference>
<evidence type="ECO:0000313" key="2">
    <source>
        <dbReference type="EMBL" id="KAF1839594.1"/>
    </source>
</evidence>